<dbReference type="GO" id="GO:0003677">
    <property type="term" value="F:DNA binding"/>
    <property type="evidence" value="ECO:0007669"/>
    <property type="project" value="InterPro"/>
</dbReference>
<dbReference type="PANTHER" id="PTHR43133">
    <property type="entry name" value="RNA POLYMERASE ECF-TYPE SIGMA FACTO"/>
    <property type="match status" value="1"/>
</dbReference>
<reference evidence="7 8" key="1">
    <citation type="submission" date="2013-04" db="EMBL/GenBank/DDBJ databases">
        <title>The Genome Sequence of Parabacteroides goldsteinii DSM 19448.</title>
        <authorList>
            <consortium name="The Broad Institute Genomics Platform"/>
            <person name="Earl A."/>
            <person name="Ward D."/>
            <person name="Feldgarden M."/>
            <person name="Gevers D."/>
            <person name="Martens E."/>
            <person name="Sakamoto M."/>
            <person name="Benno Y."/>
            <person name="Song Y."/>
            <person name="Liu C."/>
            <person name="Lee J."/>
            <person name="Bolanos M."/>
            <person name="Vaisanen M.L."/>
            <person name="Finegold S.M."/>
            <person name="Walker B."/>
            <person name="Young S."/>
            <person name="Zeng Q."/>
            <person name="Gargeya S."/>
            <person name="Fitzgerald M."/>
            <person name="Haas B."/>
            <person name="Abouelleil A."/>
            <person name="Allen A.W."/>
            <person name="Alvarado L."/>
            <person name="Arachchi H.M."/>
            <person name="Berlin A.M."/>
            <person name="Chapman S.B."/>
            <person name="Gainer-Dewar J."/>
            <person name="Goldberg J."/>
            <person name="Griggs A."/>
            <person name="Gujja S."/>
            <person name="Hansen M."/>
            <person name="Howarth C."/>
            <person name="Imamovic A."/>
            <person name="Ireland A."/>
            <person name="Larimer J."/>
            <person name="McCowan C."/>
            <person name="Murphy C."/>
            <person name="Pearson M."/>
            <person name="Poon T.W."/>
            <person name="Priest M."/>
            <person name="Roberts A."/>
            <person name="Saif S."/>
            <person name="Shea T."/>
            <person name="Sisk P."/>
            <person name="Sykes S."/>
            <person name="Wortman J."/>
            <person name="Nusbaum C."/>
            <person name="Birren B."/>
        </authorList>
    </citation>
    <scope>NUCLEOTIDE SEQUENCE [LARGE SCALE GENOMIC DNA]</scope>
    <source>
        <strain evidence="7 8">DSM 19448</strain>
    </source>
</reference>
<dbReference type="NCBIfam" id="TIGR02985">
    <property type="entry name" value="Sig70_bacteroi1"/>
    <property type="match status" value="1"/>
</dbReference>
<dbReference type="InterPro" id="IPR039425">
    <property type="entry name" value="RNA_pol_sigma-70-like"/>
</dbReference>
<dbReference type="InterPro" id="IPR013324">
    <property type="entry name" value="RNA_pol_sigma_r3/r4-like"/>
</dbReference>
<evidence type="ECO:0000256" key="4">
    <source>
        <dbReference type="ARBA" id="ARBA00023163"/>
    </source>
</evidence>
<proteinExistence type="inferred from homology"/>
<dbReference type="Pfam" id="PF04542">
    <property type="entry name" value="Sigma70_r2"/>
    <property type="match status" value="1"/>
</dbReference>
<dbReference type="InterPro" id="IPR013325">
    <property type="entry name" value="RNA_pol_sigma_r2"/>
</dbReference>
<dbReference type="EMBL" id="AQHV01000011">
    <property type="protein sequence ID" value="KKB56456.1"/>
    <property type="molecule type" value="Genomic_DNA"/>
</dbReference>
<evidence type="ECO:0000256" key="1">
    <source>
        <dbReference type="ARBA" id="ARBA00010641"/>
    </source>
</evidence>
<feature type="domain" description="RNA polymerase sigma factor 70 region 4 type 2" evidence="6">
    <location>
        <begin position="126"/>
        <end position="175"/>
    </location>
</feature>
<keyword evidence="3" id="KW-0731">Sigma factor</keyword>
<dbReference type="Gene3D" id="1.10.1740.10">
    <property type="match status" value="1"/>
</dbReference>
<dbReference type="RefSeq" id="WP_046146226.1">
    <property type="nucleotide sequence ID" value="NZ_KQ033912.1"/>
</dbReference>
<accession>A0A0F5JF36</accession>
<dbReference type="AlphaFoldDB" id="A0A0F5JF36"/>
<dbReference type="InterPro" id="IPR036388">
    <property type="entry name" value="WH-like_DNA-bd_sf"/>
</dbReference>
<evidence type="ECO:0000313" key="7">
    <source>
        <dbReference type="EMBL" id="KKB56456.1"/>
    </source>
</evidence>
<keyword evidence="2" id="KW-0805">Transcription regulation</keyword>
<dbReference type="Pfam" id="PF08281">
    <property type="entry name" value="Sigma70_r4_2"/>
    <property type="match status" value="1"/>
</dbReference>
<sequence length="188" mass="21971">MDFATEKGYIEAVSRGDEQAFESLFLHYFPRIKGFISGILQNEEEAEDISQDIFVSMWQNRDRLKEIENLNAYLYRIAKNTVFRHIERSLLFSDYQEQQTNNASFSSTDNDSIEEELYAKELEFLISVAVEKMPPQRKQIYRMSRVDGLSNDEIAARMSISKRTVENHLTLALADIRKIIGFFILAFF</sequence>
<keyword evidence="4" id="KW-0804">Transcription</keyword>
<dbReference type="NCBIfam" id="TIGR02937">
    <property type="entry name" value="sigma70-ECF"/>
    <property type="match status" value="1"/>
</dbReference>
<evidence type="ECO:0000256" key="2">
    <source>
        <dbReference type="ARBA" id="ARBA00023015"/>
    </source>
</evidence>
<dbReference type="PATRIC" id="fig|927665.4.peg.2501"/>
<evidence type="ECO:0000313" key="8">
    <source>
        <dbReference type="Proteomes" id="UP000033047"/>
    </source>
</evidence>
<gene>
    <name evidence="7" type="ORF">HMPREF1535_02432</name>
</gene>
<dbReference type="GO" id="GO:0016987">
    <property type="term" value="F:sigma factor activity"/>
    <property type="evidence" value="ECO:0007669"/>
    <property type="project" value="UniProtKB-KW"/>
</dbReference>
<dbReference type="Gene3D" id="1.10.10.10">
    <property type="entry name" value="Winged helix-like DNA-binding domain superfamily/Winged helix DNA-binding domain"/>
    <property type="match status" value="1"/>
</dbReference>
<dbReference type="InterPro" id="IPR014327">
    <property type="entry name" value="RNA_pol_sigma70_bacteroid"/>
</dbReference>
<comment type="caution">
    <text evidence="7">The sequence shown here is derived from an EMBL/GenBank/DDBJ whole genome shotgun (WGS) entry which is preliminary data.</text>
</comment>
<dbReference type="STRING" id="927665.HMPREF1535_02432"/>
<dbReference type="HOGENOM" id="CLU_047691_4_1_10"/>
<comment type="similarity">
    <text evidence="1">Belongs to the sigma-70 factor family. ECF subfamily.</text>
</comment>
<organism evidence="7 8">
    <name type="scientific">Parabacteroides goldsteinii DSM 19448 = WAL 12034</name>
    <dbReference type="NCBI Taxonomy" id="927665"/>
    <lineage>
        <taxon>Bacteria</taxon>
        <taxon>Pseudomonadati</taxon>
        <taxon>Bacteroidota</taxon>
        <taxon>Bacteroidia</taxon>
        <taxon>Bacteroidales</taxon>
        <taxon>Tannerellaceae</taxon>
        <taxon>Parabacteroides</taxon>
    </lineage>
</organism>
<dbReference type="InterPro" id="IPR007627">
    <property type="entry name" value="RNA_pol_sigma70_r2"/>
</dbReference>
<evidence type="ECO:0000259" key="5">
    <source>
        <dbReference type="Pfam" id="PF04542"/>
    </source>
</evidence>
<feature type="domain" description="RNA polymerase sigma-70 region 2" evidence="5">
    <location>
        <begin position="24"/>
        <end position="88"/>
    </location>
</feature>
<dbReference type="InterPro" id="IPR013249">
    <property type="entry name" value="RNA_pol_sigma70_r4_t2"/>
</dbReference>
<dbReference type="PANTHER" id="PTHR43133:SF46">
    <property type="entry name" value="RNA POLYMERASE SIGMA-70 FACTOR ECF SUBFAMILY"/>
    <property type="match status" value="1"/>
</dbReference>
<evidence type="ECO:0000259" key="6">
    <source>
        <dbReference type="Pfam" id="PF08281"/>
    </source>
</evidence>
<name>A0A0F5JF36_9BACT</name>
<protein>
    <submittedName>
        <fullName evidence="7">RNA polymerase sigma-70 factor</fullName>
    </submittedName>
</protein>
<dbReference type="GO" id="GO:0006352">
    <property type="term" value="P:DNA-templated transcription initiation"/>
    <property type="evidence" value="ECO:0007669"/>
    <property type="project" value="InterPro"/>
</dbReference>
<evidence type="ECO:0000256" key="3">
    <source>
        <dbReference type="ARBA" id="ARBA00023082"/>
    </source>
</evidence>
<dbReference type="SUPFAM" id="SSF88946">
    <property type="entry name" value="Sigma2 domain of RNA polymerase sigma factors"/>
    <property type="match status" value="1"/>
</dbReference>
<dbReference type="Proteomes" id="UP000033047">
    <property type="component" value="Unassembled WGS sequence"/>
</dbReference>
<dbReference type="InterPro" id="IPR014284">
    <property type="entry name" value="RNA_pol_sigma-70_dom"/>
</dbReference>
<dbReference type="SUPFAM" id="SSF88659">
    <property type="entry name" value="Sigma3 and sigma4 domains of RNA polymerase sigma factors"/>
    <property type="match status" value="1"/>
</dbReference>